<name>A0A8S3QWK3_MYTED</name>
<comment type="caution">
    <text evidence="1">The sequence shown here is derived from an EMBL/GenBank/DDBJ whole genome shotgun (WGS) entry which is preliminary data.</text>
</comment>
<proteinExistence type="predicted"/>
<evidence type="ECO:0000313" key="1">
    <source>
        <dbReference type="EMBL" id="CAG2201525.1"/>
    </source>
</evidence>
<gene>
    <name evidence="1" type="ORF">MEDL_16171</name>
</gene>
<dbReference type="AlphaFoldDB" id="A0A8S3QWK3"/>
<dbReference type="OrthoDB" id="10326404at2759"/>
<protein>
    <submittedName>
        <fullName evidence="1">Uncharacterized protein</fullName>
    </submittedName>
</protein>
<dbReference type="EMBL" id="CAJPWZ010000853">
    <property type="protein sequence ID" value="CAG2201525.1"/>
    <property type="molecule type" value="Genomic_DNA"/>
</dbReference>
<keyword evidence="2" id="KW-1185">Reference proteome</keyword>
<accession>A0A8S3QWK3</accession>
<reference evidence="1" key="1">
    <citation type="submission" date="2021-03" db="EMBL/GenBank/DDBJ databases">
        <authorList>
            <person name="Bekaert M."/>
        </authorList>
    </citation>
    <scope>NUCLEOTIDE SEQUENCE</scope>
</reference>
<organism evidence="1 2">
    <name type="scientific">Mytilus edulis</name>
    <name type="common">Blue mussel</name>
    <dbReference type="NCBI Taxonomy" id="6550"/>
    <lineage>
        <taxon>Eukaryota</taxon>
        <taxon>Metazoa</taxon>
        <taxon>Spiralia</taxon>
        <taxon>Lophotrochozoa</taxon>
        <taxon>Mollusca</taxon>
        <taxon>Bivalvia</taxon>
        <taxon>Autobranchia</taxon>
        <taxon>Pteriomorphia</taxon>
        <taxon>Mytilida</taxon>
        <taxon>Mytiloidea</taxon>
        <taxon>Mytilidae</taxon>
        <taxon>Mytilinae</taxon>
        <taxon>Mytilus</taxon>
    </lineage>
</organism>
<dbReference type="Proteomes" id="UP000683360">
    <property type="component" value="Unassembled WGS sequence"/>
</dbReference>
<evidence type="ECO:0000313" key="2">
    <source>
        <dbReference type="Proteomes" id="UP000683360"/>
    </source>
</evidence>
<sequence>MIEKYKRFVTYKFVVCLINVLHSCNCFLIEPDNIVKPNTNGTSKCLSINEFLAEKREFNHQIYQLKHDNDQMLTILTEQLKHKLSFLESNVGEYSRQNDSAELLDLKVKYALMAGNLSQVKADYIDLQRRYNTQGLEVVHLTNLSLELEKKYRLSKI</sequence>